<organism evidence="1 2">
    <name type="scientific">Saccharopolyspora gregorii</name>
    <dbReference type="NCBI Taxonomy" id="33914"/>
    <lineage>
        <taxon>Bacteria</taxon>
        <taxon>Bacillati</taxon>
        <taxon>Actinomycetota</taxon>
        <taxon>Actinomycetes</taxon>
        <taxon>Pseudonocardiales</taxon>
        <taxon>Pseudonocardiaceae</taxon>
        <taxon>Saccharopolyspora</taxon>
    </lineage>
</organism>
<protein>
    <recommendedName>
        <fullName evidence="3">TIGR02677 family protein</fullName>
    </recommendedName>
</protein>
<dbReference type="NCBIfam" id="TIGR02677">
    <property type="entry name" value="TIGR02677 family protein"/>
    <property type="match status" value="1"/>
</dbReference>
<proteinExistence type="predicted"/>
<dbReference type="EMBL" id="BAAAYK010000038">
    <property type="protein sequence ID" value="GAA3365464.1"/>
    <property type="molecule type" value="Genomic_DNA"/>
</dbReference>
<dbReference type="RefSeq" id="WP_344931192.1">
    <property type="nucleotide sequence ID" value="NZ_BAAAYK010000038.1"/>
</dbReference>
<comment type="caution">
    <text evidence="1">The sequence shown here is derived from an EMBL/GenBank/DDBJ whole genome shotgun (WGS) entry which is preliminary data.</text>
</comment>
<reference evidence="2" key="1">
    <citation type="journal article" date="2019" name="Int. J. Syst. Evol. Microbiol.">
        <title>The Global Catalogue of Microorganisms (GCM) 10K type strain sequencing project: providing services to taxonomists for standard genome sequencing and annotation.</title>
        <authorList>
            <consortium name="The Broad Institute Genomics Platform"/>
            <consortium name="The Broad Institute Genome Sequencing Center for Infectious Disease"/>
            <person name="Wu L."/>
            <person name="Ma J."/>
        </authorList>
    </citation>
    <scope>NUCLEOTIDE SEQUENCE [LARGE SCALE GENOMIC DNA]</scope>
    <source>
        <strain evidence="2">JCM 9687</strain>
    </source>
</reference>
<dbReference type="Pfam" id="PF09660">
    <property type="entry name" value="DUF2397"/>
    <property type="match status" value="1"/>
</dbReference>
<dbReference type="Proteomes" id="UP001500483">
    <property type="component" value="Unassembled WGS sequence"/>
</dbReference>
<keyword evidence="2" id="KW-1185">Reference proteome</keyword>
<sequence length="505" mass="54967">MATQRVPPDVFRFAVGAQAESYSAILRAFADAAQRWEGSLGIDDVRDRVRASGWLDALGDGDLAERLKKLAEWGLLDVVQHHAEDYRTAAEYERRNLHYALTKAGAAAWSGLRHAMASFDETGALPTAVLDAIADRLAEIAALLAEPGSADRRLCAAVHELEGHLESLRTGTAHFHAELRRLQRSDDPGEFDEVKAATVAHLQEFTTDLDQRRPAISAALAEVEAHGVADLHRRALRGADLPPTADERDWLERRAASWGTLRDWFRPADGSPPRAELLRAAARGIVGELLRELERITEARSGSSSAAADFRELARWFTTADRDEDLHRLWSAAFGLGPARHAHLAHEDPELVAPATPWARAPRVRVSALLRSGGRVERFGSTGKVRDVAQLAALRAARARQERAELDAAWQRLATGGEVRLSSFTGLEPGVLDRLLDLLGRALASRADDAGVRRARTGDGRVEIELSDPADGRTAELRTERGTLCGPDFAVHVRLVADGAVEAGG</sequence>
<dbReference type="InterPro" id="IPR013493">
    <property type="entry name" value="CHP02677"/>
</dbReference>
<gene>
    <name evidence="1" type="ORF">GCM10020366_65480</name>
</gene>
<evidence type="ECO:0000313" key="2">
    <source>
        <dbReference type="Proteomes" id="UP001500483"/>
    </source>
</evidence>
<evidence type="ECO:0008006" key="3">
    <source>
        <dbReference type="Google" id="ProtNLM"/>
    </source>
</evidence>
<name>A0ABP6S1C2_9PSEU</name>
<accession>A0ABP6S1C2</accession>
<evidence type="ECO:0000313" key="1">
    <source>
        <dbReference type="EMBL" id="GAA3365464.1"/>
    </source>
</evidence>